<protein>
    <recommendedName>
        <fullName evidence="1">tRNA (guanine-N(1)-)-methyltransferase C-terminal domain-containing protein</fullName>
    </recommendedName>
</protein>
<dbReference type="InterPro" id="IPR029026">
    <property type="entry name" value="tRNA_m1G_MTases_N"/>
</dbReference>
<sequence>MTGSSDSRLYVALVHYPVIDKNGETIASAVTNLDLHDIARVCRSYGVRGYFVITPLADQKILVNRIVDHWISGTGGRYNPKRKKALELVHVRDTFEQSVDEISATEGCRPVTVVTTARRDTGGMTCQRLREMVESATPVLLVFGTAWGLTDDFMARADHILEPLAGTETYNHLSVRSAAAIVVDRLLGR</sequence>
<dbReference type="RefSeq" id="WP_155307427.1">
    <property type="nucleotide sequence ID" value="NZ_AP021875.1"/>
</dbReference>
<name>A0A5K7ZGM8_9BACT</name>
<organism evidence="2 3">
    <name type="scientific">Desulfosarcina widdelii</name>
    <dbReference type="NCBI Taxonomy" id="947919"/>
    <lineage>
        <taxon>Bacteria</taxon>
        <taxon>Pseudomonadati</taxon>
        <taxon>Thermodesulfobacteriota</taxon>
        <taxon>Desulfobacteria</taxon>
        <taxon>Desulfobacterales</taxon>
        <taxon>Desulfosarcinaceae</taxon>
        <taxon>Desulfosarcina</taxon>
    </lineage>
</organism>
<evidence type="ECO:0000313" key="3">
    <source>
        <dbReference type="Proteomes" id="UP000427769"/>
    </source>
</evidence>
<evidence type="ECO:0000259" key="1">
    <source>
        <dbReference type="Pfam" id="PF09936"/>
    </source>
</evidence>
<accession>A0A5K7ZGM8</accession>
<dbReference type="InterPro" id="IPR019230">
    <property type="entry name" value="RNA_MeTrfase_C_dom"/>
</dbReference>
<gene>
    <name evidence="2" type="ORF">DSCW_62500</name>
</gene>
<reference evidence="2 3" key="1">
    <citation type="submission" date="2019-11" db="EMBL/GenBank/DDBJ databases">
        <title>Comparative genomics of hydrocarbon-degrading Desulfosarcina strains.</title>
        <authorList>
            <person name="Watanabe M."/>
            <person name="Kojima H."/>
            <person name="Fukui M."/>
        </authorList>
    </citation>
    <scope>NUCLEOTIDE SEQUENCE [LARGE SCALE GENOMIC DNA]</scope>
    <source>
        <strain evidence="2 3">PP31</strain>
    </source>
</reference>
<keyword evidence="3" id="KW-1185">Reference proteome</keyword>
<dbReference type="EMBL" id="AP021875">
    <property type="protein sequence ID" value="BBO78833.1"/>
    <property type="molecule type" value="Genomic_DNA"/>
</dbReference>
<proteinExistence type="predicted"/>
<dbReference type="CDD" id="cd18085">
    <property type="entry name" value="TM1570-like"/>
    <property type="match status" value="1"/>
</dbReference>
<dbReference type="KEGG" id="dwd:DSCW_62500"/>
<dbReference type="Gene3D" id="3.40.1280.10">
    <property type="match status" value="1"/>
</dbReference>
<dbReference type="Pfam" id="PF09936">
    <property type="entry name" value="Methyltrn_RNA_4"/>
    <property type="match status" value="1"/>
</dbReference>
<dbReference type="OrthoDB" id="9794931at2"/>
<dbReference type="Proteomes" id="UP000427769">
    <property type="component" value="Chromosome"/>
</dbReference>
<evidence type="ECO:0000313" key="2">
    <source>
        <dbReference type="EMBL" id="BBO78833.1"/>
    </source>
</evidence>
<dbReference type="AlphaFoldDB" id="A0A5K7ZGM8"/>
<feature type="domain" description="tRNA (guanine-N(1)-)-methyltransferase C-terminal" evidence="1">
    <location>
        <begin position="9"/>
        <end position="188"/>
    </location>
</feature>